<feature type="transmembrane region" description="Helical" evidence="1">
    <location>
        <begin position="235"/>
        <end position="252"/>
    </location>
</feature>
<organism evidence="2">
    <name type="scientific">freshwater metagenome</name>
    <dbReference type="NCBI Taxonomy" id="449393"/>
    <lineage>
        <taxon>unclassified sequences</taxon>
        <taxon>metagenomes</taxon>
        <taxon>ecological metagenomes</taxon>
    </lineage>
</organism>
<dbReference type="EMBL" id="CAEMXZ010000030">
    <property type="protein sequence ID" value="CAB4323172.1"/>
    <property type="molecule type" value="Genomic_DNA"/>
</dbReference>
<proteinExistence type="predicted"/>
<accession>A0A6J5YHW1</accession>
<evidence type="ECO:0000313" key="2">
    <source>
        <dbReference type="EMBL" id="CAB4323172.1"/>
    </source>
</evidence>
<keyword evidence="1" id="KW-1133">Transmembrane helix</keyword>
<keyword evidence="1" id="KW-0472">Membrane</keyword>
<evidence type="ECO:0000256" key="1">
    <source>
        <dbReference type="SAM" id="Phobius"/>
    </source>
</evidence>
<feature type="transmembrane region" description="Helical" evidence="1">
    <location>
        <begin position="21"/>
        <end position="42"/>
    </location>
</feature>
<feature type="transmembrane region" description="Helical" evidence="1">
    <location>
        <begin position="272"/>
        <end position="293"/>
    </location>
</feature>
<dbReference type="AlphaFoldDB" id="A0A6J5YHW1"/>
<gene>
    <name evidence="2" type="ORF">UFOPK1392_00922</name>
</gene>
<name>A0A6J5YHW1_9ZZZZ</name>
<feature type="transmembrane region" description="Helical" evidence="1">
    <location>
        <begin position="62"/>
        <end position="85"/>
    </location>
</feature>
<feature type="transmembrane region" description="Helical" evidence="1">
    <location>
        <begin position="155"/>
        <end position="182"/>
    </location>
</feature>
<protein>
    <submittedName>
        <fullName evidence="2">Unannotated protein</fullName>
    </submittedName>
</protein>
<keyword evidence="1" id="KW-0812">Transmembrane</keyword>
<feature type="transmembrane region" description="Helical" evidence="1">
    <location>
        <begin position="202"/>
        <end position="223"/>
    </location>
</feature>
<feature type="transmembrane region" description="Helical" evidence="1">
    <location>
        <begin position="120"/>
        <end position="143"/>
    </location>
</feature>
<reference evidence="2" key="1">
    <citation type="submission" date="2020-05" db="EMBL/GenBank/DDBJ databases">
        <authorList>
            <person name="Chiriac C."/>
            <person name="Salcher M."/>
            <person name="Ghai R."/>
            <person name="Kavagutti S V."/>
        </authorList>
    </citation>
    <scope>NUCLEOTIDE SEQUENCE</scope>
</reference>
<feature type="transmembrane region" description="Helical" evidence="1">
    <location>
        <begin position="90"/>
        <end position="108"/>
    </location>
</feature>
<sequence length="302" mass="32239">MWGVRREASMTELADVGGRRRARVLGVTLVLAGVFEVLANLLEHFSLDSKGLASAFAIAPGWWRFELIGVTVIGVGAIAVGAGVLRVHRLIAPVFCVLPLLLLTIGGWEMPASLKPDSDFGLGAGTFATLLQVVMSLVALWCAIELMRRSDRSGWGFNGVQAVMGLAASVCVVSFLFINGWYRFGTHVIPEAQRAELFGARVSLQFPVGVIGGVFVLVLTLLFLGVMTFARDQRISAWTALGVLGVQVLAYADELRTLWWGDAPPGWGNDVHANATLMVLVGGVALLAVLSVLQFRAAKPAA</sequence>